<evidence type="ECO:0000313" key="3">
    <source>
        <dbReference type="Proteomes" id="UP001211987"/>
    </source>
</evidence>
<dbReference type="Proteomes" id="UP001211987">
    <property type="component" value="Unassembled WGS sequence"/>
</dbReference>
<dbReference type="AlphaFoldDB" id="A0AB35IJ30"/>
<name>A0AB35IJ30_9FIRM</name>
<dbReference type="InterPro" id="IPR036388">
    <property type="entry name" value="WH-like_DNA-bd_sf"/>
</dbReference>
<protein>
    <submittedName>
        <fullName evidence="2">Winged helix-turn-helix transcriptional regulator</fullName>
    </submittedName>
</protein>
<dbReference type="SUPFAM" id="SSF46785">
    <property type="entry name" value="Winged helix' DNA-binding domain"/>
    <property type="match status" value="1"/>
</dbReference>
<dbReference type="Gene3D" id="1.10.10.10">
    <property type="entry name" value="Winged helix-like DNA-binding domain superfamily/Winged helix DNA-binding domain"/>
    <property type="match status" value="1"/>
</dbReference>
<evidence type="ECO:0000259" key="1">
    <source>
        <dbReference type="PROSITE" id="PS51118"/>
    </source>
</evidence>
<evidence type="ECO:0000313" key="2">
    <source>
        <dbReference type="EMBL" id="MDB7082880.1"/>
    </source>
</evidence>
<dbReference type="RefSeq" id="WP_272018713.1">
    <property type="nucleotide sequence ID" value="NZ_JAQLKE010000004.1"/>
</dbReference>
<dbReference type="Pfam" id="PF01638">
    <property type="entry name" value="HxlR"/>
    <property type="match status" value="1"/>
</dbReference>
<feature type="domain" description="HTH hxlR-type" evidence="1">
    <location>
        <begin position="1"/>
        <end position="28"/>
    </location>
</feature>
<gene>
    <name evidence="2" type="ORF">PM738_03625</name>
</gene>
<dbReference type="InterPro" id="IPR002577">
    <property type="entry name" value="HTH_HxlR"/>
</dbReference>
<accession>A0AB35IJ30</accession>
<proteinExistence type="predicted"/>
<dbReference type="EMBL" id="JAQLKE010000004">
    <property type="protein sequence ID" value="MDB7082880.1"/>
    <property type="molecule type" value="Genomic_DNA"/>
</dbReference>
<organism evidence="2 3">
    <name type="scientific">Thomasclavelia ramosa</name>
    <dbReference type="NCBI Taxonomy" id="1547"/>
    <lineage>
        <taxon>Bacteria</taxon>
        <taxon>Bacillati</taxon>
        <taxon>Bacillota</taxon>
        <taxon>Erysipelotrichia</taxon>
        <taxon>Erysipelotrichales</taxon>
        <taxon>Coprobacillaceae</taxon>
        <taxon>Thomasclavelia</taxon>
    </lineage>
</organism>
<sequence>MRYSELKRPLGTISHKMLSTQLKELEAD</sequence>
<dbReference type="PROSITE" id="PS51118">
    <property type="entry name" value="HTH_HXLR"/>
    <property type="match status" value="1"/>
</dbReference>
<reference evidence="2" key="1">
    <citation type="submission" date="2023-01" db="EMBL/GenBank/DDBJ databases">
        <title>Human gut microbiome strain richness.</title>
        <authorList>
            <person name="Chen-Liaw A."/>
        </authorList>
    </citation>
    <scope>NUCLEOTIDE SEQUENCE</scope>
    <source>
        <strain evidence="2">1001217st2_G6_1001217B_191108</strain>
    </source>
</reference>
<dbReference type="InterPro" id="IPR036390">
    <property type="entry name" value="WH_DNA-bd_sf"/>
</dbReference>
<comment type="caution">
    <text evidence="2">The sequence shown here is derived from an EMBL/GenBank/DDBJ whole genome shotgun (WGS) entry which is preliminary data.</text>
</comment>